<evidence type="ECO:0000313" key="1">
    <source>
        <dbReference type="EMBL" id="CAH2068704.1"/>
    </source>
</evidence>
<feature type="non-terminal residue" evidence="1">
    <location>
        <position position="1"/>
    </location>
</feature>
<gene>
    <name evidence="1" type="ORF">IPOD504_LOCUS14509</name>
</gene>
<name>A0ABN8J053_9NEOP</name>
<accession>A0ABN8J053</accession>
<sequence length="82" mass="8703">MGALSSQWNVITAPGQPCNGAEGGLRGTLPRNLPSGFALNNEVNKQTFVIAVLTCADKMTVNFGVLEFEIDACCLKNFGARN</sequence>
<dbReference type="EMBL" id="OW152817">
    <property type="protein sequence ID" value="CAH2068704.1"/>
    <property type="molecule type" value="Genomic_DNA"/>
</dbReference>
<keyword evidence="2" id="KW-1185">Reference proteome</keyword>
<organism evidence="1 2">
    <name type="scientific">Iphiclides podalirius</name>
    <name type="common">scarce swallowtail</name>
    <dbReference type="NCBI Taxonomy" id="110791"/>
    <lineage>
        <taxon>Eukaryota</taxon>
        <taxon>Metazoa</taxon>
        <taxon>Ecdysozoa</taxon>
        <taxon>Arthropoda</taxon>
        <taxon>Hexapoda</taxon>
        <taxon>Insecta</taxon>
        <taxon>Pterygota</taxon>
        <taxon>Neoptera</taxon>
        <taxon>Endopterygota</taxon>
        <taxon>Lepidoptera</taxon>
        <taxon>Glossata</taxon>
        <taxon>Ditrysia</taxon>
        <taxon>Papilionoidea</taxon>
        <taxon>Papilionidae</taxon>
        <taxon>Papilioninae</taxon>
        <taxon>Iphiclides</taxon>
    </lineage>
</organism>
<reference evidence="1" key="1">
    <citation type="submission" date="2022-03" db="EMBL/GenBank/DDBJ databases">
        <authorList>
            <person name="Martin H S."/>
        </authorList>
    </citation>
    <scope>NUCLEOTIDE SEQUENCE</scope>
</reference>
<protein>
    <submittedName>
        <fullName evidence="1">Uncharacterized protein</fullName>
    </submittedName>
</protein>
<dbReference type="Proteomes" id="UP000837857">
    <property type="component" value="Chromosome 5"/>
</dbReference>
<proteinExistence type="predicted"/>
<evidence type="ECO:0000313" key="2">
    <source>
        <dbReference type="Proteomes" id="UP000837857"/>
    </source>
</evidence>